<keyword evidence="3" id="KW-0067">ATP-binding</keyword>
<dbReference type="InterPro" id="IPR011009">
    <property type="entry name" value="Kinase-like_dom_sf"/>
</dbReference>
<evidence type="ECO:0000256" key="3">
    <source>
        <dbReference type="PROSITE-ProRule" id="PRU10141"/>
    </source>
</evidence>
<dbReference type="InterPro" id="IPR050122">
    <property type="entry name" value="RTK"/>
</dbReference>
<dbReference type="Proteomes" id="UP000079169">
    <property type="component" value="Unplaced"/>
</dbReference>
<dbReference type="InterPro" id="IPR008266">
    <property type="entry name" value="Tyr_kinase_AS"/>
</dbReference>
<dbReference type="SMART" id="SM00219">
    <property type="entry name" value="TyrKc"/>
    <property type="match status" value="1"/>
</dbReference>
<dbReference type="Gene3D" id="1.10.510.10">
    <property type="entry name" value="Transferase(Phosphotransferase) domain 1"/>
    <property type="match status" value="1"/>
</dbReference>
<sequence length="788" mass="86779">MDGHAVESGPNGGESCKMLYYREIQETYSVKGKSSSESNKMSYGKTCGFGGFGGGGGGCSAGGGAGGYSGGDAYDRIDANGQGGFSYLDPQGEYSQVSTGVKGNAGPGELIIIPAVKGCGCSFLCVALDEYLQDTACICQPDLILDDNNKTCIAPPSPASLLMRDIGEYCIMALCFIGFLISSFVILRWAYEIFKHRKLLENRSKVANGFANSDIQLNHLRSGNLLSNVLRDNPTYEFSSQAHEMLHGLRTDLVQIPRENLQLVKALGQGAFGEVYQGLYRQRTGDTVEMPVAVKTLPQVSTSQNEADFLMEACIMQNFKHPNIVRLLGVCFDQHPRYIVIELLAGGDLKNFLRESRPKPERPSPLTVKDLLLSAIDVAKGCKYLEDRRFVHRDIAARNCLLTTKGPGRTVKIADFGMARDIYRNDYYKKGGKAMLPIKWMPPEAFLDGIFSAMTDVWSYGVLLWEIMSLGYMPYTGCANKEVMQLVKGGGRLEPPSNCPLPIYAIMTSCWNPDPEKRPNFGMLLERMDYCLQDPDVVNASLPVFAKPPSVERDQTVMRPNTSEECLNMDYLIPLGPVLKREEKDNSNNTGSCSPTSVATVLDNIPPPLEGNTNDDDCDINDIVDFTNIPPPKEYIDWSPQQAQDLVPTTIITNGLYNDTDDDTEEEEEEDDEEEEEEEEEDETSTLSECRQWNRNPTYPHIKINGDIHDEDTTSVSDLNSPSSSDATASTSTANQNNSNQSSICGNKKPMPSVKFNTKNANGKNGDNEKRPPFTLSGTFVPDTEISC</sequence>
<feature type="compositionally biased region" description="Low complexity" evidence="4">
    <location>
        <begin position="715"/>
        <end position="743"/>
    </location>
</feature>
<feature type="compositionally biased region" description="Polar residues" evidence="4">
    <location>
        <begin position="587"/>
        <end position="599"/>
    </location>
</feature>
<keyword evidence="8" id="KW-0418">Kinase</keyword>
<keyword evidence="5" id="KW-1133">Transmembrane helix</keyword>
<dbReference type="GO" id="GO:0043235">
    <property type="term" value="C:receptor complex"/>
    <property type="evidence" value="ECO:0007669"/>
    <property type="project" value="TreeGrafter"/>
</dbReference>
<dbReference type="GO" id="GO:0007169">
    <property type="term" value="P:cell surface receptor protein tyrosine kinase signaling pathway"/>
    <property type="evidence" value="ECO:0007669"/>
    <property type="project" value="TreeGrafter"/>
</dbReference>
<feature type="compositionally biased region" description="Polar residues" evidence="4">
    <location>
        <begin position="755"/>
        <end position="765"/>
    </location>
</feature>
<evidence type="ECO:0000256" key="2">
    <source>
        <dbReference type="ARBA" id="ARBA00051243"/>
    </source>
</evidence>
<dbReference type="GO" id="GO:0005886">
    <property type="term" value="C:plasma membrane"/>
    <property type="evidence" value="ECO:0007669"/>
    <property type="project" value="TreeGrafter"/>
</dbReference>
<dbReference type="InterPro" id="IPR000719">
    <property type="entry name" value="Prot_kinase_dom"/>
</dbReference>
<comment type="catalytic activity">
    <reaction evidence="2">
        <text>L-tyrosyl-[protein] + ATP = O-phospho-L-tyrosyl-[protein] + ADP + H(+)</text>
        <dbReference type="Rhea" id="RHEA:10596"/>
        <dbReference type="Rhea" id="RHEA-COMP:10136"/>
        <dbReference type="Rhea" id="RHEA-COMP:20101"/>
        <dbReference type="ChEBI" id="CHEBI:15378"/>
        <dbReference type="ChEBI" id="CHEBI:30616"/>
        <dbReference type="ChEBI" id="CHEBI:46858"/>
        <dbReference type="ChEBI" id="CHEBI:61978"/>
        <dbReference type="ChEBI" id="CHEBI:456216"/>
        <dbReference type="EC" id="2.7.10.1"/>
    </reaction>
</comment>
<keyword evidence="8" id="KW-0808">Transferase</keyword>
<dbReference type="RefSeq" id="XP_026679382.1">
    <property type="nucleotide sequence ID" value="XM_026823581.1"/>
</dbReference>
<evidence type="ECO:0000259" key="6">
    <source>
        <dbReference type="PROSITE" id="PS50011"/>
    </source>
</evidence>
<feature type="binding site" evidence="3">
    <location>
        <position position="295"/>
    </location>
    <ligand>
        <name>ATP</name>
        <dbReference type="ChEBI" id="CHEBI:30616"/>
    </ligand>
</feature>
<dbReference type="Pfam" id="PF07714">
    <property type="entry name" value="PK_Tyr_Ser-Thr"/>
    <property type="match status" value="1"/>
</dbReference>
<dbReference type="Gene3D" id="3.30.200.20">
    <property type="entry name" value="Phosphorylase Kinase, domain 1"/>
    <property type="match status" value="1"/>
</dbReference>
<dbReference type="FunFam" id="1.10.510.10:FF:000113">
    <property type="entry name" value="Tyrosine-protein kinase receptor"/>
    <property type="match status" value="1"/>
</dbReference>
<name>A0A3Q0ISY4_DIACI</name>
<dbReference type="PRINTS" id="PR00109">
    <property type="entry name" value="TYRKINASE"/>
</dbReference>
<dbReference type="AlphaFoldDB" id="A0A3Q0ISY4"/>
<evidence type="ECO:0000313" key="7">
    <source>
        <dbReference type="Proteomes" id="UP000079169"/>
    </source>
</evidence>
<evidence type="ECO:0000256" key="1">
    <source>
        <dbReference type="ARBA" id="ARBA00004167"/>
    </source>
</evidence>
<keyword evidence="5" id="KW-0472">Membrane</keyword>
<dbReference type="InterPro" id="IPR020635">
    <property type="entry name" value="Tyr_kinase_cat_dom"/>
</dbReference>
<feature type="region of interest" description="Disordered" evidence="4">
    <location>
        <begin position="654"/>
        <end position="788"/>
    </location>
</feature>
<evidence type="ECO:0000256" key="4">
    <source>
        <dbReference type="SAM" id="MobiDB-lite"/>
    </source>
</evidence>
<dbReference type="GeneID" id="103509252"/>
<proteinExistence type="predicted"/>
<dbReference type="SUPFAM" id="SSF56112">
    <property type="entry name" value="Protein kinase-like (PK-like)"/>
    <property type="match status" value="1"/>
</dbReference>
<feature type="domain" description="Protein kinase" evidence="6">
    <location>
        <begin position="261"/>
        <end position="531"/>
    </location>
</feature>
<feature type="transmembrane region" description="Helical" evidence="5">
    <location>
        <begin position="169"/>
        <end position="191"/>
    </location>
</feature>
<gene>
    <name evidence="8" type="primary">LOC103509252</name>
</gene>
<keyword evidence="8" id="KW-0675">Receptor</keyword>
<dbReference type="GO" id="GO:0004714">
    <property type="term" value="F:transmembrane receptor protein tyrosine kinase activity"/>
    <property type="evidence" value="ECO:0007669"/>
    <property type="project" value="UniProtKB-EC"/>
</dbReference>
<feature type="region of interest" description="Disordered" evidence="4">
    <location>
        <begin position="581"/>
        <end position="619"/>
    </location>
</feature>
<evidence type="ECO:0000256" key="5">
    <source>
        <dbReference type="SAM" id="Phobius"/>
    </source>
</evidence>
<comment type="subcellular location">
    <subcellularLocation>
        <location evidence="1">Membrane</location>
        <topology evidence="1">Single-pass membrane protein</topology>
    </subcellularLocation>
</comment>
<feature type="compositionally biased region" description="Polar residues" evidence="4">
    <location>
        <begin position="685"/>
        <end position="697"/>
    </location>
</feature>
<keyword evidence="7" id="KW-1185">Reference proteome</keyword>
<reference evidence="8" key="1">
    <citation type="submission" date="2025-08" db="UniProtKB">
        <authorList>
            <consortium name="RefSeq"/>
        </authorList>
    </citation>
    <scope>IDENTIFICATION</scope>
</reference>
<dbReference type="InterPro" id="IPR001245">
    <property type="entry name" value="Ser-Thr/Tyr_kinase_cat_dom"/>
</dbReference>
<dbReference type="PROSITE" id="PS00107">
    <property type="entry name" value="PROTEIN_KINASE_ATP"/>
    <property type="match status" value="1"/>
</dbReference>
<protein>
    <submittedName>
        <fullName evidence="8">ALK tyrosine kinase receptor isoform X2</fullName>
    </submittedName>
</protein>
<dbReference type="PROSITE" id="PS00109">
    <property type="entry name" value="PROTEIN_KINASE_TYR"/>
    <property type="match status" value="1"/>
</dbReference>
<dbReference type="PANTHER" id="PTHR24416">
    <property type="entry name" value="TYROSINE-PROTEIN KINASE RECEPTOR"/>
    <property type="match status" value="1"/>
</dbReference>
<dbReference type="PANTHER" id="PTHR24416:SF604">
    <property type="entry name" value="RECEPTOR PROTEIN-TYROSINE KINASE"/>
    <property type="match status" value="1"/>
</dbReference>
<dbReference type="InterPro" id="IPR017441">
    <property type="entry name" value="Protein_kinase_ATP_BS"/>
</dbReference>
<evidence type="ECO:0000313" key="8">
    <source>
        <dbReference type="RefSeq" id="XP_026679382.1"/>
    </source>
</evidence>
<organism evidence="7 8">
    <name type="scientific">Diaphorina citri</name>
    <name type="common">Asian citrus psyllid</name>
    <dbReference type="NCBI Taxonomy" id="121845"/>
    <lineage>
        <taxon>Eukaryota</taxon>
        <taxon>Metazoa</taxon>
        <taxon>Ecdysozoa</taxon>
        <taxon>Arthropoda</taxon>
        <taxon>Hexapoda</taxon>
        <taxon>Insecta</taxon>
        <taxon>Pterygota</taxon>
        <taxon>Neoptera</taxon>
        <taxon>Paraneoptera</taxon>
        <taxon>Hemiptera</taxon>
        <taxon>Sternorrhyncha</taxon>
        <taxon>Psylloidea</taxon>
        <taxon>Psyllidae</taxon>
        <taxon>Diaphorininae</taxon>
        <taxon>Diaphorina</taxon>
    </lineage>
</organism>
<accession>A0A3Q0ISY4</accession>
<dbReference type="GO" id="GO:0005524">
    <property type="term" value="F:ATP binding"/>
    <property type="evidence" value="ECO:0007669"/>
    <property type="project" value="UniProtKB-UniRule"/>
</dbReference>
<dbReference type="GO" id="GO:0045664">
    <property type="term" value="P:regulation of neuron differentiation"/>
    <property type="evidence" value="ECO:0007669"/>
    <property type="project" value="TreeGrafter"/>
</dbReference>
<dbReference type="PROSITE" id="PS50011">
    <property type="entry name" value="PROTEIN_KINASE_DOM"/>
    <property type="match status" value="1"/>
</dbReference>
<keyword evidence="3" id="KW-0547">Nucleotide-binding</keyword>
<keyword evidence="5" id="KW-0812">Transmembrane</keyword>
<feature type="compositionally biased region" description="Acidic residues" evidence="4">
    <location>
        <begin position="659"/>
        <end position="684"/>
    </location>
</feature>